<accession>A0A4Y4CMY0</accession>
<dbReference type="PANTHER" id="PTHR30096:SF0">
    <property type="entry name" value="4,5-DOPA DIOXYGENASE EXTRADIOL-LIKE PROTEIN"/>
    <property type="match status" value="1"/>
</dbReference>
<evidence type="ECO:0000313" key="8">
    <source>
        <dbReference type="Proteomes" id="UP000318422"/>
    </source>
</evidence>
<comment type="similarity">
    <text evidence="2">Belongs to the DODA-type extradiol aromatic ring-opening dioxygenase family.</text>
</comment>
<dbReference type="GO" id="GO:0016702">
    <property type="term" value="F:oxidoreductase activity, acting on single donors with incorporation of molecular oxygen, incorporation of two atoms of oxygen"/>
    <property type="evidence" value="ECO:0007669"/>
    <property type="project" value="UniProtKB-ARBA"/>
</dbReference>
<dbReference type="PIRSF" id="PIRSF006157">
    <property type="entry name" value="Doxgns_DODA"/>
    <property type="match status" value="1"/>
</dbReference>
<evidence type="ECO:0000256" key="4">
    <source>
        <dbReference type="ARBA" id="ARBA00022833"/>
    </source>
</evidence>
<keyword evidence="3" id="KW-0479">Metal-binding</keyword>
<gene>
    <name evidence="7" type="ORF">ZRA01_03840</name>
</gene>
<dbReference type="InterPro" id="IPR004183">
    <property type="entry name" value="Xdiol_dOase_suB"/>
</dbReference>
<keyword evidence="4" id="KW-0862">Zinc</keyword>
<keyword evidence="5" id="KW-0560">Oxidoreductase</keyword>
<dbReference type="OrthoDB" id="9790889at2"/>
<dbReference type="PANTHER" id="PTHR30096">
    <property type="entry name" value="4,5-DOPA DIOXYGENASE EXTRADIOL-LIKE PROTEIN"/>
    <property type="match status" value="1"/>
</dbReference>
<dbReference type="Proteomes" id="UP000318422">
    <property type="component" value="Unassembled WGS sequence"/>
</dbReference>
<evidence type="ECO:0000256" key="5">
    <source>
        <dbReference type="ARBA" id="ARBA00023002"/>
    </source>
</evidence>
<dbReference type="Pfam" id="PF02900">
    <property type="entry name" value="LigB"/>
    <property type="match status" value="1"/>
</dbReference>
<comment type="cofactor">
    <cofactor evidence="1">
        <name>Zn(2+)</name>
        <dbReference type="ChEBI" id="CHEBI:29105"/>
    </cofactor>
</comment>
<dbReference type="GO" id="GO:0008198">
    <property type="term" value="F:ferrous iron binding"/>
    <property type="evidence" value="ECO:0007669"/>
    <property type="project" value="InterPro"/>
</dbReference>
<evidence type="ECO:0000256" key="3">
    <source>
        <dbReference type="ARBA" id="ARBA00022723"/>
    </source>
</evidence>
<dbReference type="InterPro" id="IPR014436">
    <property type="entry name" value="Extradiol_dOase_DODA"/>
</dbReference>
<dbReference type="CDD" id="cd07363">
    <property type="entry name" value="45_DOPA_Dioxygenase"/>
    <property type="match status" value="1"/>
</dbReference>
<evidence type="ECO:0000256" key="1">
    <source>
        <dbReference type="ARBA" id="ARBA00001947"/>
    </source>
</evidence>
<dbReference type="AlphaFoldDB" id="A0A4Y4CMY0"/>
<dbReference type="SUPFAM" id="SSF53213">
    <property type="entry name" value="LigB-like"/>
    <property type="match status" value="1"/>
</dbReference>
<dbReference type="RefSeq" id="WP_141349077.1">
    <property type="nucleotide sequence ID" value="NZ_BJNV01000006.1"/>
</dbReference>
<dbReference type="Gene3D" id="3.40.830.10">
    <property type="entry name" value="LigB-like"/>
    <property type="match status" value="1"/>
</dbReference>
<name>A0A4Y4CMY0_ZOORA</name>
<keyword evidence="7" id="KW-0223">Dioxygenase</keyword>
<feature type="domain" description="Extradiol ring-cleavage dioxygenase class III enzyme subunit B" evidence="6">
    <location>
        <begin position="36"/>
        <end position="239"/>
    </location>
</feature>
<comment type="caution">
    <text evidence="7">The sequence shown here is derived from an EMBL/GenBank/DDBJ whole genome shotgun (WGS) entry which is preliminary data.</text>
</comment>
<organism evidence="7 8">
    <name type="scientific">Zoogloea ramigera</name>
    <dbReference type="NCBI Taxonomy" id="350"/>
    <lineage>
        <taxon>Bacteria</taxon>
        <taxon>Pseudomonadati</taxon>
        <taxon>Pseudomonadota</taxon>
        <taxon>Betaproteobacteria</taxon>
        <taxon>Rhodocyclales</taxon>
        <taxon>Zoogloeaceae</taxon>
        <taxon>Zoogloea</taxon>
    </lineage>
</organism>
<protein>
    <submittedName>
        <fullName evidence="7">Dioxygenase</fullName>
    </submittedName>
</protein>
<evidence type="ECO:0000256" key="2">
    <source>
        <dbReference type="ARBA" id="ARBA00007581"/>
    </source>
</evidence>
<dbReference type="GO" id="GO:0008270">
    <property type="term" value="F:zinc ion binding"/>
    <property type="evidence" value="ECO:0007669"/>
    <property type="project" value="InterPro"/>
</dbReference>
<keyword evidence="8" id="KW-1185">Reference proteome</keyword>
<sequence>MNRHPILFVSHGAPDVLLKPGATVRLWETLGDRLPRPRAILVVSAHWAAREPTVSTTATPETIHDFGGFAPALYEMAYPAPGAPALAGRVRELITGAGLPCAETPARGLDHGAWIPLKAMYPAADIPVVQLAIQPCEGPDWHRQLGAALRPLRDEGVLILASGAVTHNFDWLTWGRNGQPVPQAAAFADWVGEALARDDRPALLDYRRAAPHGAGAHPTEEHLLPLFAALGAAEPGEKPLRLTPEYTYSGLAMDAYLWQDASPAPFTPAPAQQ</sequence>
<reference evidence="7 8" key="1">
    <citation type="submission" date="2019-06" db="EMBL/GenBank/DDBJ databases">
        <title>Whole genome shotgun sequence of Zoogloea ramigera NBRC 15342.</title>
        <authorList>
            <person name="Hosoyama A."/>
            <person name="Uohara A."/>
            <person name="Ohji S."/>
            <person name="Ichikawa N."/>
        </authorList>
    </citation>
    <scope>NUCLEOTIDE SEQUENCE [LARGE SCALE GENOMIC DNA]</scope>
    <source>
        <strain evidence="7 8">NBRC 15342</strain>
    </source>
</reference>
<dbReference type="EMBL" id="BJNV01000006">
    <property type="protein sequence ID" value="GEC94311.1"/>
    <property type="molecule type" value="Genomic_DNA"/>
</dbReference>
<evidence type="ECO:0000259" key="6">
    <source>
        <dbReference type="Pfam" id="PF02900"/>
    </source>
</evidence>
<proteinExistence type="inferred from homology"/>
<evidence type="ECO:0000313" key="7">
    <source>
        <dbReference type="EMBL" id="GEC94311.1"/>
    </source>
</evidence>